<dbReference type="InterPro" id="IPR023213">
    <property type="entry name" value="CAT-like_dom_sf"/>
</dbReference>
<evidence type="ECO:0008006" key="3">
    <source>
        <dbReference type="Google" id="ProtNLM"/>
    </source>
</evidence>
<proteinExistence type="predicted"/>
<evidence type="ECO:0000313" key="1">
    <source>
        <dbReference type="EMBL" id="OQD75289.1"/>
    </source>
</evidence>
<dbReference type="EMBL" id="MDYL01000007">
    <property type="protein sequence ID" value="OQD75289.1"/>
    <property type="molecule type" value="Genomic_DNA"/>
</dbReference>
<dbReference type="AlphaFoldDB" id="A0A1V6PDZ0"/>
<sequence>MKASVSDQLYEKALTVPASEWKPTSSGTCMVRHLRGVELMVKYSEHFCNGNFQLTFMVSLETGLTCEQLKRRHQAAWWRTRRMRPVVGIAFDLDQAVFEPHSTVEAAKQWAAKTCQVVTNTTVSDVYLAHSRQPLDTPVMTLVVDPARGGRGCVFKTSHTLVSHEGFRVMQEYMTQLACPDNELGIDAVFLPETASEITPRLPQSLCHAYSLRYQPTQEELREVLQAQQRAQERWARSSIGVPLRPDWQYRQSYIHNKTVTFEPGEALAAFQYLKKVGISLTAAFFACISSGIAQIFGTGAEEGAHLLYSGNARRWFDIEGGGGFGPITMSIIPGGMWIDASQVDVRAKDRQGLMELAKAIKQAQEQDLVSPHIIAMYDQMAPALAKAMGEPQGPSSVPSVGRPTLTSQGHFDDHRLASPDHDQIRMADFNTGGRNTDPNVCFALNSFRDELRFNLLFDERFFIQDDVMRLAYVVSGLFRRLTLNDPVQAKL</sequence>
<reference evidence="2" key="1">
    <citation type="journal article" date="2017" name="Nat. Microbiol.">
        <title>Global analysis of biosynthetic gene clusters reveals vast potential of secondary metabolite production in Penicillium species.</title>
        <authorList>
            <person name="Nielsen J.C."/>
            <person name="Grijseels S."/>
            <person name="Prigent S."/>
            <person name="Ji B."/>
            <person name="Dainat J."/>
            <person name="Nielsen K.F."/>
            <person name="Frisvad J.C."/>
            <person name="Workman M."/>
            <person name="Nielsen J."/>
        </authorList>
    </citation>
    <scope>NUCLEOTIDE SEQUENCE [LARGE SCALE GENOMIC DNA]</scope>
    <source>
        <strain evidence="2">IBT 11843</strain>
    </source>
</reference>
<name>A0A1V6PDZ0_PENDC</name>
<accession>A0A1V6PDZ0</accession>
<dbReference type="Proteomes" id="UP000191522">
    <property type="component" value="Unassembled WGS sequence"/>
</dbReference>
<dbReference type="PANTHER" id="PTHR42034">
    <property type="entry name" value="CHROMOSOME 7, WHOLE GENOME SHOTGUN SEQUENCE-RELATED"/>
    <property type="match status" value="1"/>
</dbReference>
<organism evidence="1 2">
    <name type="scientific">Penicillium decumbens</name>
    <dbReference type="NCBI Taxonomy" id="69771"/>
    <lineage>
        <taxon>Eukaryota</taxon>
        <taxon>Fungi</taxon>
        <taxon>Dikarya</taxon>
        <taxon>Ascomycota</taxon>
        <taxon>Pezizomycotina</taxon>
        <taxon>Eurotiomycetes</taxon>
        <taxon>Eurotiomycetidae</taxon>
        <taxon>Eurotiales</taxon>
        <taxon>Aspergillaceae</taxon>
        <taxon>Penicillium</taxon>
    </lineage>
</organism>
<protein>
    <recommendedName>
        <fullName evidence="3">Condensation domain-containing protein</fullName>
    </recommendedName>
</protein>
<evidence type="ECO:0000313" key="2">
    <source>
        <dbReference type="Proteomes" id="UP000191522"/>
    </source>
</evidence>
<dbReference type="PANTHER" id="PTHR42034:SF3">
    <property type="entry name" value="ACYL-COA-DEPENDENT ACYLTRANSFERASE MAC2"/>
    <property type="match status" value="1"/>
</dbReference>
<comment type="caution">
    <text evidence="1">The sequence shown here is derived from an EMBL/GenBank/DDBJ whole genome shotgun (WGS) entry which is preliminary data.</text>
</comment>
<dbReference type="Gene3D" id="3.30.559.10">
    <property type="entry name" value="Chloramphenicol acetyltransferase-like domain"/>
    <property type="match status" value="1"/>
</dbReference>
<gene>
    <name evidence="1" type="ORF">PENDEC_c007G00547</name>
</gene>
<dbReference type="OrthoDB" id="3365682at2759"/>
<dbReference type="Gene3D" id="3.30.559.30">
    <property type="entry name" value="Nonribosomal peptide synthetase, condensation domain"/>
    <property type="match status" value="1"/>
</dbReference>
<keyword evidence="2" id="KW-1185">Reference proteome</keyword>
<dbReference type="OMA" id="ENSPAIC"/>